<proteinExistence type="predicted"/>
<dbReference type="AlphaFoldDB" id="A0A1T4WER1"/>
<keyword evidence="2" id="KW-1003">Cell membrane</keyword>
<evidence type="ECO:0000256" key="4">
    <source>
        <dbReference type="ARBA" id="ARBA00022989"/>
    </source>
</evidence>
<keyword evidence="8" id="KW-1185">Reference proteome</keyword>
<dbReference type="PANTHER" id="PTHR32196:SF72">
    <property type="entry name" value="RIBOSE IMPORT PERMEASE PROTEIN RBSC"/>
    <property type="match status" value="1"/>
</dbReference>
<dbReference type="OrthoDB" id="9813906at2"/>
<accession>A0A1T4WER1</accession>
<feature type="transmembrane region" description="Helical" evidence="6">
    <location>
        <begin position="6"/>
        <end position="26"/>
    </location>
</feature>
<dbReference type="InterPro" id="IPR001851">
    <property type="entry name" value="ABC_transp_permease"/>
</dbReference>
<dbReference type="EMBL" id="FUYE01000001">
    <property type="protein sequence ID" value="SKA75784.1"/>
    <property type="molecule type" value="Genomic_DNA"/>
</dbReference>
<protein>
    <submittedName>
        <fullName evidence="7">Ribose transport system permease protein</fullName>
    </submittedName>
</protein>
<dbReference type="GO" id="GO:0005886">
    <property type="term" value="C:plasma membrane"/>
    <property type="evidence" value="ECO:0007669"/>
    <property type="project" value="UniProtKB-SubCell"/>
</dbReference>
<evidence type="ECO:0000256" key="6">
    <source>
        <dbReference type="SAM" id="Phobius"/>
    </source>
</evidence>
<dbReference type="RefSeq" id="WP_078811705.1">
    <property type="nucleotide sequence ID" value="NZ_FUYE01000001.1"/>
</dbReference>
<dbReference type="GO" id="GO:0022857">
    <property type="term" value="F:transmembrane transporter activity"/>
    <property type="evidence" value="ECO:0007669"/>
    <property type="project" value="InterPro"/>
</dbReference>
<keyword evidence="3 6" id="KW-0812">Transmembrane</keyword>
<organism evidence="7 8">
    <name type="scientific">Prosthecobacter debontii</name>
    <dbReference type="NCBI Taxonomy" id="48467"/>
    <lineage>
        <taxon>Bacteria</taxon>
        <taxon>Pseudomonadati</taxon>
        <taxon>Verrucomicrobiota</taxon>
        <taxon>Verrucomicrobiia</taxon>
        <taxon>Verrucomicrobiales</taxon>
        <taxon>Verrucomicrobiaceae</taxon>
        <taxon>Prosthecobacter</taxon>
    </lineage>
</organism>
<evidence type="ECO:0000313" key="7">
    <source>
        <dbReference type="EMBL" id="SKA75784.1"/>
    </source>
</evidence>
<evidence type="ECO:0000256" key="2">
    <source>
        <dbReference type="ARBA" id="ARBA00022475"/>
    </source>
</evidence>
<reference evidence="8" key="1">
    <citation type="submission" date="2017-02" db="EMBL/GenBank/DDBJ databases">
        <authorList>
            <person name="Varghese N."/>
            <person name="Submissions S."/>
        </authorList>
    </citation>
    <scope>NUCLEOTIDE SEQUENCE [LARGE SCALE GENOMIC DNA]</scope>
    <source>
        <strain evidence="8">ATCC 700200</strain>
    </source>
</reference>
<feature type="transmembrane region" description="Helical" evidence="6">
    <location>
        <begin position="265"/>
        <end position="284"/>
    </location>
</feature>
<feature type="transmembrane region" description="Helical" evidence="6">
    <location>
        <begin position="154"/>
        <end position="177"/>
    </location>
</feature>
<evidence type="ECO:0000313" key="8">
    <source>
        <dbReference type="Proteomes" id="UP000190774"/>
    </source>
</evidence>
<keyword evidence="4 6" id="KW-1133">Transmembrane helix</keyword>
<sequence length="310" mass="31794">MNFRRWADFFVLIAVWAGMIVLFGCMRDSFFSAATLGSVANRIPALALVATGMTLVMVTGGIDLSVGSLLGFCGAIVGVMMADQHWGLPGALAVSLAAGTFMGWLTGAVSVKLRLPSFIVSLGMLEIARGLSFLTTDSQTKYIGASIESLGAPIGGLVISPAFVISLVIVAVGQIMLSHMAFGRHLIAIGANREAALVSGVPVDRPRILAHSLLGLLTGLAAVFNCSRLGSADPNAGVGFELSAIAAVVVGGTSLMGGRGSVVKSFLGVLIIATLEAGLVQIGASEPMKRVVTGAVIVAAVLADTWRRKA</sequence>
<dbReference type="Pfam" id="PF02653">
    <property type="entry name" value="BPD_transp_2"/>
    <property type="match status" value="1"/>
</dbReference>
<dbReference type="CDD" id="cd06579">
    <property type="entry name" value="TM_PBP1_transp_AraH_like"/>
    <property type="match status" value="1"/>
</dbReference>
<name>A0A1T4WER1_9BACT</name>
<keyword evidence="5 6" id="KW-0472">Membrane</keyword>
<feature type="transmembrane region" description="Helical" evidence="6">
    <location>
        <begin position="236"/>
        <end position="258"/>
    </location>
</feature>
<comment type="subcellular location">
    <subcellularLocation>
        <location evidence="1">Cell membrane</location>
        <topology evidence="1">Multi-pass membrane protein</topology>
    </subcellularLocation>
</comment>
<gene>
    <name evidence="7" type="ORF">SAMN02745166_00068</name>
</gene>
<dbReference type="Proteomes" id="UP000190774">
    <property type="component" value="Unassembled WGS sequence"/>
</dbReference>
<dbReference type="PANTHER" id="PTHR32196">
    <property type="entry name" value="ABC TRANSPORTER PERMEASE PROTEIN YPHD-RELATED-RELATED"/>
    <property type="match status" value="1"/>
</dbReference>
<feature type="transmembrane region" description="Helical" evidence="6">
    <location>
        <begin position="47"/>
        <end position="80"/>
    </location>
</feature>
<evidence type="ECO:0000256" key="5">
    <source>
        <dbReference type="ARBA" id="ARBA00023136"/>
    </source>
</evidence>
<feature type="transmembrane region" description="Helical" evidence="6">
    <location>
        <begin position="86"/>
        <end position="105"/>
    </location>
</feature>
<feature type="transmembrane region" description="Helical" evidence="6">
    <location>
        <begin position="208"/>
        <end position="230"/>
    </location>
</feature>
<evidence type="ECO:0000256" key="3">
    <source>
        <dbReference type="ARBA" id="ARBA00022692"/>
    </source>
</evidence>
<dbReference type="STRING" id="48467.SAMN02745166_00068"/>
<dbReference type="PROSITE" id="PS51257">
    <property type="entry name" value="PROKAR_LIPOPROTEIN"/>
    <property type="match status" value="1"/>
</dbReference>
<evidence type="ECO:0000256" key="1">
    <source>
        <dbReference type="ARBA" id="ARBA00004651"/>
    </source>
</evidence>